<feature type="region of interest" description="Disordered" evidence="1">
    <location>
        <begin position="489"/>
        <end position="539"/>
    </location>
</feature>
<gene>
    <name evidence="3" type="ORF">GQ26_0083130</name>
</gene>
<dbReference type="PANTHER" id="PTHR22929:SF0">
    <property type="entry name" value="TRANSCRIPTION FACTOR TFIIIB COMPONENT B'' HOMOLOG"/>
    <property type="match status" value="1"/>
</dbReference>
<feature type="region of interest" description="Disordered" evidence="1">
    <location>
        <begin position="105"/>
        <end position="345"/>
    </location>
</feature>
<dbReference type="FunFam" id="1.10.10.60:FF:000322">
    <property type="entry name" value="Transcription factor TFIIIB component B"/>
    <property type="match status" value="1"/>
</dbReference>
<dbReference type="GO" id="GO:0000126">
    <property type="term" value="C:transcription factor TFIIIB complex"/>
    <property type="evidence" value="ECO:0007669"/>
    <property type="project" value="TreeGrafter"/>
</dbReference>
<feature type="compositionally biased region" description="Low complexity" evidence="1">
    <location>
        <begin position="26"/>
        <end position="38"/>
    </location>
</feature>
<feature type="region of interest" description="Disordered" evidence="1">
    <location>
        <begin position="1"/>
        <end position="70"/>
    </location>
</feature>
<organism evidence="3">
    <name type="scientific">Talaromyces marneffei PM1</name>
    <dbReference type="NCBI Taxonomy" id="1077442"/>
    <lineage>
        <taxon>Eukaryota</taxon>
        <taxon>Fungi</taxon>
        <taxon>Dikarya</taxon>
        <taxon>Ascomycota</taxon>
        <taxon>Pezizomycotina</taxon>
        <taxon>Eurotiomycetes</taxon>
        <taxon>Eurotiomycetidae</taxon>
        <taxon>Eurotiales</taxon>
        <taxon>Trichocomaceae</taxon>
        <taxon>Talaromyces</taxon>
        <taxon>Talaromyces sect. Talaromyces</taxon>
    </lineage>
</organism>
<accession>A0A093VCA4</accession>
<feature type="compositionally biased region" description="Basic and acidic residues" evidence="1">
    <location>
        <begin position="489"/>
        <end position="507"/>
    </location>
</feature>
<reference evidence="3" key="1">
    <citation type="journal article" date="2014" name="PLoS Genet.">
        <title>Signature Gene Expression Reveals Novel Clues to the Molecular Mechanisms of Dimorphic Transition in Penicillium marneffei.</title>
        <authorList>
            <person name="Yang E."/>
            <person name="Wang G."/>
            <person name="Cai J."/>
            <person name="Woo P.C."/>
            <person name="Lau S.K."/>
            <person name="Yuen K.-Y."/>
            <person name="Chow W.-N."/>
            <person name="Lin X."/>
        </authorList>
    </citation>
    <scope>NUCLEOTIDE SEQUENCE [LARGE SCALE GENOMIC DNA]</scope>
    <source>
        <strain evidence="3">PM1</strain>
    </source>
</reference>
<dbReference type="PANTHER" id="PTHR22929">
    <property type="entry name" value="RNA POLYMERASE III TRANSCRIPTION INITIATION FACTOR B"/>
    <property type="match status" value="1"/>
</dbReference>
<dbReference type="InterPro" id="IPR001005">
    <property type="entry name" value="SANT/Myb"/>
</dbReference>
<feature type="domain" description="Myb-like" evidence="2">
    <location>
        <begin position="398"/>
        <end position="446"/>
    </location>
</feature>
<protein>
    <submittedName>
        <fullName evidence="3">Transcription factor TFIIIB component B</fullName>
    </submittedName>
</protein>
<dbReference type="HOGENOM" id="CLU_022548_1_0_1"/>
<dbReference type="EMBL" id="JPOX01000008">
    <property type="protein sequence ID" value="KFX50172.1"/>
    <property type="molecule type" value="Genomic_DNA"/>
</dbReference>
<dbReference type="SUPFAM" id="SSF46689">
    <property type="entry name" value="Homeodomain-like"/>
    <property type="match status" value="1"/>
</dbReference>
<dbReference type="GO" id="GO:0070898">
    <property type="term" value="P:RNA polymerase III preinitiation complex assembly"/>
    <property type="evidence" value="ECO:0007669"/>
    <property type="project" value="TreeGrafter"/>
</dbReference>
<evidence type="ECO:0000256" key="1">
    <source>
        <dbReference type="SAM" id="MobiDB-lite"/>
    </source>
</evidence>
<dbReference type="SMART" id="SM00717">
    <property type="entry name" value="SANT"/>
    <property type="match status" value="1"/>
</dbReference>
<feature type="compositionally biased region" description="Polar residues" evidence="1">
    <location>
        <begin position="144"/>
        <end position="154"/>
    </location>
</feature>
<feature type="compositionally biased region" description="Basic residues" evidence="1">
    <location>
        <begin position="249"/>
        <end position="258"/>
    </location>
</feature>
<feature type="compositionally biased region" description="Polar residues" evidence="1">
    <location>
        <begin position="163"/>
        <end position="182"/>
    </location>
</feature>
<comment type="caution">
    <text evidence="3">The sequence shown here is derived from an EMBL/GenBank/DDBJ whole genome shotgun (WGS) entry which is preliminary data.</text>
</comment>
<sequence>MVSFTSSAINKSGKKFAPKAPPRRAPPAAVNSARASVSEGRPSVTPVPETQKAHAPPVVSPTPDTPQPVQVTEEPRIEDVVISNTAIPQPVASVTPITETARSVASHEGSVVAKERPVPISAPGQSRRERAINAPQTEVPESRIQANRSPSQSIPPEEASIQALAQVTAAENTPTPIAQPTTRIFKPPERINRPESTTELNNVTLTSEESTPQTDNASATTTPKPRASQSKRHQSTASDTTPGTENARTRKPRGKRKREPTPEESEHVEIAPTVVKMSELCKDLRTGKKSRREMELRNLEQQEAERKEKAREKARNPDTPVKTDVENGSAAPSGINTTPTKASGPRMRIVNGEIVVDNASLQIDRHADAAREFGEGEHVVESRLNRKINQATYGKRTKAESWDEDLTDLFYRGLRMFGTDFSLISKMFPGRSRRQIKLKFNNEERKDPERIKRTLLGPSEAIDIQTYSELTNTVYEDVEVIQRELDEDKKRIEEQHEREKRAQDEMMRNPSGIADKNVVPSIENNNIKKRRSISKSISA</sequence>
<dbReference type="InterPro" id="IPR009057">
    <property type="entry name" value="Homeodomain-like_sf"/>
</dbReference>
<feature type="compositionally biased region" description="Polar residues" evidence="1">
    <location>
        <begin position="1"/>
        <end position="10"/>
    </location>
</feature>
<feature type="compositionally biased region" description="Polar residues" evidence="1">
    <location>
        <begin position="235"/>
        <end position="246"/>
    </location>
</feature>
<dbReference type="Pfam" id="PF15963">
    <property type="entry name" value="Myb_DNA-bind_7"/>
    <property type="match status" value="1"/>
</dbReference>
<dbReference type="InterPro" id="IPR039467">
    <property type="entry name" value="TFIIIB_B''_Myb"/>
</dbReference>
<dbReference type="GO" id="GO:0001156">
    <property type="term" value="F:TFIIIC-class transcription factor complex binding"/>
    <property type="evidence" value="ECO:0007669"/>
    <property type="project" value="TreeGrafter"/>
</dbReference>
<feature type="compositionally biased region" description="Polar residues" evidence="1">
    <location>
        <begin position="194"/>
        <end position="223"/>
    </location>
</feature>
<evidence type="ECO:0000259" key="2">
    <source>
        <dbReference type="SMART" id="SM00717"/>
    </source>
</evidence>
<dbReference type="AlphaFoldDB" id="A0A093VCA4"/>
<feature type="compositionally biased region" description="Basic and acidic residues" evidence="1">
    <location>
        <begin position="259"/>
        <end position="269"/>
    </location>
</feature>
<proteinExistence type="predicted"/>
<dbReference type="eggNOG" id="KOG2009">
    <property type="taxonomic scope" value="Eukaryota"/>
</dbReference>
<evidence type="ECO:0000313" key="3">
    <source>
        <dbReference type="EMBL" id="KFX50172.1"/>
    </source>
</evidence>
<dbReference type="Gene3D" id="1.10.10.60">
    <property type="entry name" value="Homeodomain-like"/>
    <property type="match status" value="1"/>
</dbReference>
<name>A0A093VCA4_TALMA</name>
<feature type="compositionally biased region" description="Basic and acidic residues" evidence="1">
    <location>
        <begin position="279"/>
        <end position="325"/>
    </location>
</feature>
<dbReference type="CDD" id="cd00167">
    <property type="entry name" value="SANT"/>
    <property type="match status" value="1"/>
</dbReference>